<evidence type="ECO:0000313" key="2">
    <source>
        <dbReference type="EMBL" id="KAF7388191.1"/>
    </source>
</evidence>
<dbReference type="EMBL" id="JACSEA010000012">
    <property type="protein sequence ID" value="KAF7388191.1"/>
    <property type="molecule type" value="Genomic_DNA"/>
</dbReference>
<comment type="caution">
    <text evidence="2">The sequence shown here is derived from an EMBL/GenBank/DDBJ whole genome shotgun (WGS) entry which is preliminary data.</text>
</comment>
<keyword evidence="3" id="KW-1185">Reference proteome</keyword>
<accession>A0A834JGT0</accession>
<dbReference type="AlphaFoldDB" id="A0A834JGT0"/>
<feature type="compositionally biased region" description="Basic residues" evidence="1">
    <location>
        <begin position="83"/>
        <end position="94"/>
    </location>
</feature>
<evidence type="ECO:0000256" key="1">
    <source>
        <dbReference type="SAM" id="MobiDB-lite"/>
    </source>
</evidence>
<gene>
    <name evidence="2" type="ORF">HZH66_010958</name>
</gene>
<sequence length="237" mass="26749">MKGHLILIPELYTRDDHAIALETLDLDRNEMHSCISRHHPLVGLPTTYNFSEIRPIARPTAIGESAFTRLAYRRHPPVFDGKRNRRGTSRRKKLSPLTPKSIFDSKENFSSSRSFVGSLGEKEKDGIYKSHRDENEKRVERTFEKAVPNDEARQKAIVKNLLGYFPSVEAAATTVKEQRRKKGYEESGATCSVAALSKVEQVYRMSLVPCILASKPSSTRFGISLLPERTIESSTTN</sequence>
<feature type="region of interest" description="Disordered" evidence="1">
    <location>
        <begin position="77"/>
        <end position="100"/>
    </location>
</feature>
<evidence type="ECO:0000313" key="3">
    <source>
        <dbReference type="Proteomes" id="UP000614350"/>
    </source>
</evidence>
<name>A0A834JGT0_VESVU</name>
<protein>
    <submittedName>
        <fullName evidence="2">Uncharacterized protein</fullName>
    </submittedName>
</protein>
<organism evidence="2 3">
    <name type="scientific">Vespula vulgaris</name>
    <name type="common">Yellow jacket</name>
    <name type="synonym">Wasp</name>
    <dbReference type="NCBI Taxonomy" id="7454"/>
    <lineage>
        <taxon>Eukaryota</taxon>
        <taxon>Metazoa</taxon>
        <taxon>Ecdysozoa</taxon>
        <taxon>Arthropoda</taxon>
        <taxon>Hexapoda</taxon>
        <taxon>Insecta</taxon>
        <taxon>Pterygota</taxon>
        <taxon>Neoptera</taxon>
        <taxon>Endopterygota</taxon>
        <taxon>Hymenoptera</taxon>
        <taxon>Apocrita</taxon>
        <taxon>Aculeata</taxon>
        <taxon>Vespoidea</taxon>
        <taxon>Vespidae</taxon>
        <taxon>Vespinae</taxon>
        <taxon>Vespula</taxon>
    </lineage>
</organism>
<proteinExistence type="predicted"/>
<dbReference type="Proteomes" id="UP000614350">
    <property type="component" value="Unassembled WGS sequence"/>
</dbReference>
<reference evidence="2" key="1">
    <citation type="journal article" date="2020" name="G3 (Bethesda)">
        <title>High-Quality Assemblies for Three Invasive Social Wasps from the &lt;i&gt;Vespula&lt;/i&gt; Genus.</title>
        <authorList>
            <person name="Harrop T.W.R."/>
            <person name="Guhlin J."/>
            <person name="McLaughlin G.M."/>
            <person name="Permina E."/>
            <person name="Stockwell P."/>
            <person name="Gilligan J."/>
            <person name="Le Lec M.F."/>
            <person name="Gruber M.A.M."/>
            <person name="Quinn O."/>
            <person name="Lovegrove M."/>
            <person name="Duncan E.J."/>
            <person name="Remnant E.J."/>
            <person name="Van Eeckhoven J."/>
            <person name="Graham B."/>
            <person name="Knapp R.A."/>
            <person name="Langford K.W."/>
            <person name="Kronenberg Z."/>
            <person name="Press M.O."/>
            <person name="Eacker S.M."/>
            <person name="Wilson-Rankin E.E."/>
            <person name="Purcell J."/>
            <person name="Lester P.J."/>
            <person name="Dearden P.K."/>
        </authorList>
    </citation>
    <scope>NUCLEOTIDE SEQUENCE</scope>
    <source>
        <strain evidence="2">Marl-1</strain>
    </source>
</reference>